<evidence type="ECO:0000256" key="1">
    <source>
        <dbReference type="ARBA" id="ARBA00023125"/>
    </source>
</evidence>
<dbReference type="OrthoDB" id="5114244at2"/>
<dbReference type="KEGG" id="erz:ER308_01670"/>
<dbReference type="CDD" id="cd00093">
    <property type="entry name" value="HTH_XRE"/>
    <property type="match status" value="1"/>
</dbReference>
<dbReference type="GO" id="GO:0003700">
    <property type="term" value="F:DNA-binding transcription factor activity"/>
    <property type="evidence" value="ECO:0007669"/>
    <property type="project" value="TreeGrafter"/>
</dbReference>
<proteinExistence type="predicted"/>
<dbReference type="SMART" id="SM00530">
    <property type="entry name" value="HTH_XRE"/>
    <property type="match status" value="1"/>
</dbReference>
<dbReference type="SUPFAM" id="SSF47413">
    <property type="entry name" value="lambda repressor-like DNA-binding domains"/>
    <property type="match status" value="1"/>
</dbReference>
<evidence type="ECO:0000259" key="2">
    <source>
        <dbReference type="PROSITE" id="PS50943"/>
    </source>
</evidence>
<dbReference type="CDD" id="cd02209">
    <property type="entry name" value="cupin_XRE_C"/>
    <property type="match status" value="1"/>
</dbReference>
<keyword evidence="1" id="KW-0238">DNA-binding</keyword>
<dbReference type="GO" id="GO:0005829">
    <property type="term" value="C:cytosol"/>
    <property type="evidence" value="ECO:0007669"/>
    <property type="project" value="TreeGrafter"/>
</dbReference>
<organism evidence="3 4">
    <name type="scientific">Egibacter rhizosphaerae</name>
    <dbReference type="NCBI Taxonomy" id="1670831"/>
    <lineage>
        <taxon>Bacteria</taxon>
        <taxon>Bacillati</taxon>
        <taxon>Actinomycetota</taxon>
        <taxon>Nitriliruptoria</taxon>
        <taxon>Egibacterales</taxon>
        <taxon>Egibacteraceae</taxon>
        <taxon>Egibacter</taxon>
    </lineage>
</organism>
<dbReference type="PANTHER" id="PTHR46797:SF1">
    <property type="entry name" value="METHYLPHOSPHONATE SYNTHASE"/>
    <property type="match status" value="1"/>
</dbReference>
<reference evidence="3 4" key="1">
    <citation type="submission" date="2019-01" db="EMBL/GenBank/DDBJ databases">
        <title>Egibacter rhizosphaerae EGI 80759T.</title>
        <authorList>
            <person name="Chen D.-D."/>
            <person name="Tian Y."/>
            <person name="Jiao J.-Y."/>
            <person name="Zhang X.-T."/>
            <person name="Zhang Y.-G."/>
            <person name="Zhang Y."/>
            <person name="Xiao M."/>
            <person name="Shu W.-S."/>
            <person name="Li W.-J."/>
        </authorList>
    </citation>
    <scope>NUCLEOTIDE SEQUENCE [LARGE SCALE GENOMIC DNA]</scope>
    <source>
        <strain evidence="3 4">EGI 80759</strain>
    </source>
</reference>
<dbReference type="InterPro" id="IPR011051">
    <property type="entry name" value="RmlC_Cupin_sf"/>
</dbReference>
<dbReference type="Gene3D" id="1.10.260.40">
    <property type="entry name" value="lambda repressor-like DNA-binding domains"/>
    <property type="match status" value="1"/>
</dbReference>
<keyword evidence="4" id="KW-1185">Reference proteome</keyword>
<feature type="domain" description="HTH cro/C1-type" evidence="2">
    <location>
        <begin position="228"/>
        <end position="282"/>
    </location>
</feature>
<dbReference type="InterPro" id="IPR014710">
    <property type="entry name" value="RmlC-like_jellyroll"/>
</dbReference>
<sequence length="397" mass="42665">MEQPTSGTALVDELIDGVRIGDNLVFQGEAGTPLALLVDRFVSAARGQLPLVIVNAAEPWKDEVPEGVTVLDWSPVHDGTPSPLARALDEDATFEDALASLRAVEADVGSGAAFVFDRLSAVQDAWGSDAALELFLSACPRLYRQRSLAVWPVDWDRHRPAFLRRLGEITQVVLELAATDGDLQVTVRKADGRKASIVGRSVRARVADRDLQATEAPTSTRERLGTVIRDQRLALGMPQAELARRVGITPSALSQIERGVRGPSGDTLMGLWEVLGVPFGPTTQPQDRGYRVARRSGRERVGMQDGLTGECLVDDPAAGELWLLELAPGVTGGRSPFAVKSIEVVTVVRGVLDLHLEGRTETLHEGDALVAAEAAVTGWANPSSTSTQVHWSLHPRP</sequence>
<evidence type="ECO:0000313" key="3">
    <source>
        <dbReference type="EMBL" id="QBI18404.1"/>
    </source>
</evidence>
<dbReference type="PANTHER" id="PTHR46797">
    <property type="entry name" value="HTH-TYPE TRANSCRIPTIONAL REGULATOR"/>
    <property type="match status" value="1"/>
</dbReference>
<evidence type="ECO:0000313" key="4">
    <source>
        <dbReference type="Proteomes" id="UP000291469"/>
    </source>
</evidence>
<gene>
    <name evidence="3" type="ORF">ER308_01670</name>
</gene>
<dbReference type="InterPro" id="IPR001387">
    <property type="entry name" value="Cro/C1-type_HTH"/>
</dbReference>
<dbReference type="Pfam" id="PF01381">
    <property type="entry name" value="HTH_3"/>
    <property type="match status" value="1"/>
</dbReference>
<name>A0A411YB20_9ACTN</name>
<accession>A0A411YB20</accession>
<protein>
    <submittedName>
        <fullName evidence="3">Helix-turn-helix domain-containing protein</fullName>
    </submittedName>
</protein>
<dbReference type="SUPFAM" id="SSF51182">
    <property type="entry name" value="RmlC-like cupins"/>
    <property type="match status" value="1"/>
</dbReference>
<dbReference type="InterPro" id="IPR050807">
    <property type="entry name" value="TransReg_Diox_bact_type"/>
</dbReference>
<dbReference type="EMBL" id="CP036402">
    <property type="protein sequence ID" value="QBI18404.1"/>
    <property type="molecule type" value="Genomic_DNA"/>
</dbReference>
<dbReference type="InterPro" id="IPR010982">
    <property type="entry name" value="Lambda_DNA-bd_dom_sf"/>
</dbReference>
<dbReference type="Gene3D" id="2.60.120.10">
    <property type="entry name" value="Jelly Rolls"/>
    <property type="match status" value="1"/>
</dbReference>
<dbReference type="Proteomes" id="UP000291469">
    <property type="component" value="Chromosome"/>
</dbReference>
<dbReference type="GO" id="GO:0003677">
    <property type="term" value="F:DNA binding"/>
    <property type="evidence" value="ECO:0007669"/>
    <property type="project" value="UniProtKB-KW"/>
</dbReference>
<dbReference type="PROSITE" id="PS50943">
    <property type="entry name" value="HTH_CROC1"/>
    <property type="match status" value="1"/>
</dbReference>
<dbReference type="AlphaFoldDB" id="A0A411YB20"/>
<dbReference type="RefSeq" id="WP_131153402.1">
    <property type="nucleotide sequence ID" value="NZ_CP036402.1"/>
</dbReference>